<feature type="binding site" evidence="10">
    <location>
        <position position="360"/>
    </location>
    <ligand>
        <name>Mg(2+)</name>
        <dbReference type="ChEBI" id="CHEBI:18420"/>
        <label>3</label>
    </ligand>
</feature>
<evidence type="ECO:0000259" key="11">
    <source>
        <dbReference type="PROSITE" id="PS50862"/>
    </source>
</evidence>
<dbReference type="InParanoid" id="A0A1Q6DXE8"/>
<evidence type="ECO:0000256" key="9">
    <source>
        <dbReference type="ARBA" id="ARBA00023146"/>
    </source>
</evidence>
<feature type="binding site" evidence="10">
    <location>
        <position position="176"/>
    </location>
    <ligand>
        <name>L-aspartate</name>
        <dbReference type="ChEBI" id="CHEBI:29991"/>
    </ligand>
</feature>
<dbReference type="Gene3D" id="2.40.50.140">
    <property type="entry name" value="Nucleic acid-binding proteins"/>
    <property type="match status" value="1"/>
</dbReference>
<dbReference type="InterPro" id="IPR004364">
    <property type="entry name" value="Aa-tRNA-synt_II"/>
</dbReference>
<dbReference type="GO" id="GO:0003723">
    <property type="term" value="F:RNA binding"/>
    <property type="evidence" value="ECO:0007669"/>
    <property type="project" value="TreeGrafter"/>
</dbReference>
<gene>
    <name evidence="10" type="primary">aspS</name>
    <name evidence="12" type="ORF">BTN85_1536</name>
</gene>
<dbReference type="AlphaFoldDB" id="A0A1Q6DXE8"/>
<dbReference type="InterPro" id="IPR012340">
    <property type="entry name" value="NA-bd_OB-fold"/>
</dbReference>
<sequence length="437" mass="50441">MEDDLGNWRRTHYSEELNADIEEDVTIAGWVHEIRDLGGVMFLIIRDRKGKVQVTLPEKKVKDKLMDKISEISKESVLMVQGQVKEDERAPGGLEVLPKEIKVLSDAETPLPIDVAGEVNTELDNRLNSRFLDLRNPETLSVFKIRDKTFTEVRKFLEKEGFIEMTSPKMVATATEGGTELFPISYFEKEAFLNQSPQLFKQIMMASGLDKVYEIGPIFRAEEHDTRRHLNETTSIDIEMAFSDHTDVMGILERLINYVYEKIEQECSEELKKLDKDLKPPELPFERIKYDEAVDICNKKGIEITWGEDFPTPGEKAIGEEIGDYYFIVDWPSEIKPFYAQPKEEKEISKAFDLMHPEFELSSGAQRVHSIELLKKRMINQDLEPSEFKFYLDAFKYGMPPHSGWGLGAERLLMAITGKPNIREVVLFPRDRKRLIP</sequence>
<dbReference type="EC" id="6.1.1.23" evidence="10"/>
<dbReference type="InterPro" id="IPR004523">
    <property type="entry name" value="Asp-tRNA_synthase_2"/>
</dbReference>
<keyword evidence="13" id="KW-1185">Reference proteome</keyword>
<organism evidence="12 13">
    <name type="scientific">Methanohalarchaeum thermophilum</name>
    <dbReference type="NCBI Taxonomy" id="1903181"/>
    <lineage>
        <taxon>Archaea</taxon>
        <taxon>Methanobacteriati</taxon>
        <taxon>Methanobacteriota</taxon>
        <taxon>Methanonatronarchaeia</taxon>
        <taxon>Methanonatronarchaeales</taxon>
        <taxon>Methanonatronarchaeaceae</taxon>
        <taxon>Candidatus Methanohalarchaeum</taxon>
    </lineage>
</organism>
<keyword evidence="6 10" id="KW-0067">ATP-binding</keyword>
<dbReference type="InterPro" id="IPR006195">
    <property type="entry name" value="aa-tRNA-synth_II"/>
</dbReference>
<dbReference type="CDD" id="cd00776">
    <property type="entry name" value="AsxRS_core"/>
    <property type="match status" value="1"/>
</dbReference>
<dbReference type="Pfam" id="PF01336">
    <property type="entry name" value="tRNA_anti-codon"/>
    <property type="match status" value="1"/>
</dbReference>
<dbReference type="NCBIfam" id="TIGR00458">
    <property type="entry name" value="aspS_nondisc"/>
    <property type="match status" value="1"/>
</dbReference>
<feature type="binding site" evidence="10">
    <location>
        <position position="367"/>
    </location>
    <ligand>
        <name>L-aspartate</name>
        <dbReference type="ChEBI" id="CHEBI:29991"/>
    </ligand>
</feature>
<dbReference type="NCBIfam" id="NF003483">
    <property type="entry name" value="PRK05159.1"/>
    <property type="match status" value="1"/>
</dbReference>
<dbReference type="FunCoup" id="A0A1Q6DXE8">
    <property type="interactions" value="211"/>
</dbReference>
<dbReference type="STRING" id="1903181.BTN85_1536"/>
<evidence type="ECO:0000256" key="1">
    <source>
        <dbReference type="ARBA" id="ARBA00004496"/>
    </source>
</evidence>
<keyword evidence="8 10" id="KW-0648">Protein biosynthesis</keyword>
<dbReference type="GO" id="GO:0005524">
    <property type="term" value="F:ATP binding"/>
    <property type="evidence" value="ECO:0007669"/>
    <property type="project" value="UniProtKB-UniRule"/>
</dbReference>
<feature type="domain" description="Aminoacyl-transfer RNA synthetases class-II family profile" evidence="11">
    <location>
        <begin position="143"/>
        <end position="437"/>
    </location>
</feature>
<feature type="binding site" evidence="10">
    <location>
        <begin position="228"/>
        <end position="230"/>
    </location>
    <ligand>
        <name>ATP</name>
        <dbReference type="ChEBI" id="CHEBI:30616"/>
    </ligand>
</feature>
<feature type="binding site" evidence="10">
    <location>
        <position position="363"/>
    </location>
    <ligand>
        <name>Mg(2+)</name>
        <dbReference type="ChEBI" id="CHEBI:18420"/>
        <label>2</label>
    </ligand>
</feature>
<dbReference type="Pfam" id="PF00152">
    <property type="entry name" value="tRNA-synt_2"/>
    <property type="match status" value="1"/>
</dbReference>
<feature type="region of interest" description="Aspartate" evidence="10">
    <location>
        <begin position="198"/>
        <end position="201"/>
    </location>
</feature>
<dbReference type="FunFam" id="3.30.930.10:FF:000038">
    <property type="entry name" value="Aspartate--tRNA ligase"/>
    <property type="match status" value="1"/>
</dbReference>
<dbReference type="PANTHER" id="PTHR43450">
    <property type="entry name" value="ASPARTYL-TRNA SYNTHETASE"/>
    <property type="match status" value="1"/>
</dbReference>
<evidence type="ECO:0000256" key="8">
    <source>
        <dbReference type="ARBA" id="ARBA00022917"/>
    </source>
</evidence>
<evidence type="ECO:0000256" key="3">
    <source>
        <dbReference type="ARBA" id="ARBA00022490"/>
    </source>
</evidence>
<comment type="subcellular location">
    <subcellularLocation>
        <location evidence="1 10">Cytoplasm</location>
    </subcellularLocation>
</comment>
<keyword evidence="7 10" id="KW-0460">Magnesium</keyword>
<evidence type="ECO:0000256" key="4">
    <source>
        <dbReference type="ARBA" id="ARBA00022598"/>
    </source>
</evidence>
<evidence type="ECO:0000256" key="10">
    <source>
        <dbReference type="HAMAP-Rule" id="MF_02075"/>
    </source>
</evidence>
<dbReference type="GO" id="GO:0017101">
    <property type="term" value="C:aminoacyl-tRNA synthetase multienzyme complex"/>
    <property type="evidence" value="ECO:0007669"/>
    <property type="project" value="TreeGrafter"/>
</dbReference>
<dbReference type="GO" id="GO:0004815">
    <property type="term" value="F:aspartate-tRNA ligase activity"/>
    <property type="evidence" value="ECO:0007669"/>
    <property type="project" value="UniProtKB-UniRule"/>
</dbReference>
<dbReference type="GO" id="GO:0050560">
    <property type="term" value="F:aspartate-tRNA(Asn) ligase activity"/>
    <property type="evidence" value="ECO:0007669"/>
    <property type="project" value="UniProtKB-EC"/>
</dbReference>
<comment type="caution">
    <text evidence="10">Lacks conserved residue(s) required for the propagation of feature annotation.</text>
</comment>
<keyword evidence="9 10" id="KW-0030">Aminoacyl-tRNA synthetase</keyword>
<comment type="cofactor">
    <cofactor evidence="10">
        <name>Mg(2+)</name>
        <dbReference type="ChEBI" id="CHEBI:18420"/>
    </cofactor>
    <text evidence="10">Binds 3 Mg(2+) cations per subunit. The strongest magnesium site (Mg1) is bound to the beta- and gamma-phosphates of ATP and four water molecules complete its coordination sphere.</text>
</comment>
<dbReference type="PRINTS" id="PR01042">
    <property type="entry name" value="TRNASYNTHASP"/>
</dbReference>
<dbReference type="SUPFAM" id="SSF55681">
    <property type="entry name" value="Class II aaRS and biotin synthetases"/>
    <property type="match status" value="1"/>
</dbReference>
<dbReference type="Proteomes" id="UP000185744">
    <property type="component" value="Unassembled WGS sequence"/>
</dbReference>
<dbReference type="EMBL" id="MSDW01000001">
    <property type="protein sequence ID" value="OKY79030.1"/>
    <property type="molecule type" value="Genomic_DNA"/>
</dbReference>
<protein>
    <recommendedName>
        <fullName evidence="10">Aspartate--tRNA(Asp/Asn) ligase</fullName>
        <ecNumber evidence="10">6.1.1.23</ecNumber>
    </recommendedName>
    <alternativeName>
        <fullName evidence="10">Aspartyl-tRNA synthetase</fullName>
        <shortName evidence="10">AspRS</shortName>
    </alternativeName>
    <alternativeName>
        <fullName evidence="10">Non-discriminating aspartyl-tRNA synthetase</fullName>
        <shortName evidence="10">ND-AspRS</shortName>
    </alternativeName>
</protein>
<dbReference type="GO" id="GO:0006422">
    <property type="term" value="P:aspartyl-tRNA aminoacylation"/>
    <property type="evidence" value="ECO:0007669"/>
    <property type="project" value="UniProtKB-UniRule"/>
</dbReference>
<evidence type="ECO:0000313" key="12">
    <source>
        <dbReference type="EMBL" id="OKY79030.1"/>
    </source>
</evidence>
<evidence type="ECO:0000256" key="7">
    <source>
        <dbReference type="ARBA" id="ARBA00022842"/>
    </source>
</evidence>
<comment type="similarity">
    <text evidence="2 10">Belongs to the class-II aminoacyl-tRNA synthetase family. Type 2 subfamily.</text>
</comment>
<dbReference type="SUPFAM" id="SSF50249">
    <property type="entry name" value="Nucleic acid-binding proteins"/>
    <property type="match status" value="1"/>
</dbReference>
<evidence type="ECO:0000256" key="2">
    <source>
        <dbReference type="ARBA" id="ARBA00005312"/>
    </source>
</evidence>
<feature type="site" description="Important for tRNA non-discrimination" evidence="10">
    <location>
        <position position="91"/>
    </location>
</feature>
<name>A0A1Q6DXE8_METT1</name>
<dbReference type="InterPro" id="IPR045864">
    <property type="entry name" value="aa-tRNA-synth_II/BPL/LPL"/>
</dbReference>
<reference evidence="12" key="1">
    <citation type="submission" date="2016-12" db="EMBL/GenBank/DDBJ databases">
        <title>Discovery of methanogenic haloarchaea.</title>
        <authorList>
            <person name="Sorokin D.Y."/>
            <person name="Makarova K.S."/>
            <person name="Abbas B."/>
            <person name="Ferrer M."/>
            <person name="Golyshin P.N."/>
        </authorList>
    </citation>
    <scope>NUCLEOTIDE SEQUENCE [LARGE SCALE GENOMIC DNA]</scope>
    <source>
        <strain evidence="12">HMET1</strain>
    </source>
</reference>
<evidence type="ECO:0000256" key="5">
    <source>
        <dbReference type="ARBA" id="ARBA00022741"/>
    </source>
</evidence>
<keyword evidence="10" id="KW-0479">Metal-binding</keyword>
<dbReference type="PANTHER" id="PTHR43450:SF1">
    <property type="entry name" value="ASPARTATE--TRNA LIGASE, CYTOPLASMIC"/>
    <property type="match status" value="1"/>
</dbReference>
<feature type="binding site" evidence="10">
    <location>
        <position position="360"/>
    </location>
    <ligand>
        <name>ATP</name>
        <dbReference type="ChEBI" id="CHEBI:30616"/>
    </ligand>
</feature>
<accession>A0A1Q6DXE8</accession>
<dbReference type="GO" id="GO:0000287">
    <property type="term" value="F:magnesium ion binding"/>
    <property type="evidence" value="ECO:0007669"/>
    <property type="project" value="UniProtKB-UniRule"/>
</dbReference>
<feature type="binding site" evidence="10">
    <location>
        <position position="360"/>
    </location>
    <ligand>
        <name>Mg(2+)</name>
        <dbReference type="ChEBI" id="CHEBI:18420"/>
        <label>2</label>
    </ligand>
</feature>
<keyword evidence="4 10" id="KW-0436">Ligase</keyword>
<feature type="binding site" evidence="10">
    <location>
        <begin position="408"/>
        <end position="411"/>
    </location>
    <ligand>
        <name>ATP</name>
        <dbReference type="ChEBI" id="CHEBI:30616"/>
    </ligand>
</feature>
<feature type="binding site" evidence="10">
    <location>
        <position position="220"/>
    </location>
    <ligand>
        <name>L-aspartate</name>
        <dbReference type="ChEBI" id="CHEBI:29991"/>
    </ligand>
</feature>
<comment type="function">
    <text evidence="10">Aspartyl-tRNA synthetase with relaxed tRNA specificity since it is able to aspartylate not only its cognate tRNA(Asp) but also tRNA(Asn). Reaction proceeds in two steps: L-aspartate is first activated by ATP to form Asp-AMP and then transferred to the acceptor end of tRNA(Asp/Asn).</text>
</comment>
<dbReference type="GO" id="GO:0005829">
    <property type="term" value="C:cytosol"/>
    <property type="evidence" value="ECO:0007669"/>
    <property type="project" value="TreeGrafter"/>
</dbReference>
<dbReference type="PROSITE" id="PS50862">
    <property type="entry name" value="AA_TRNA_LIGASE_II"/>
    <property type="match status" value="1"/>
</dbReference>
<evidence type="ECO:0000256" key="6">
    <source>
        <dbReference type="ARBA" id="ARBA00022840"/>
    </source>
</evidence>
<dbReference type="Gene3D" id="3.30.930.10">
    <property type="entry name" value="Bira Bifunctional Protein, Domain 2"/>
    <property type="match status" value="1"/>
</dbReference>
<proteinExistence type="inferred from homology"/>
<dbReference type="InterPro" id="IPR004365">
    <property type="entry name" value="NA-bd_OB_tRNA"/>
</dbReference>
<dbReference type="InterPro" id="IPR002312">
    <property type="entry name" value="Asp/Asn-tRNA-synth_IIb"/>
</dbReference>
<evidence type="ECO:0000313" key="13">
    <source>
        <dbReference type="Proteomes" id="UP000185744"/>
    </source>
</evidence>
<comment type="caution">
    <text evidence="12">The sequence shown here is derived from an EMBL/GenBank/DDBJ whole genome shotgun (WGS) entry which is preliminary data.</text>
</comment>
<keyword evidence="3 10" id="KW-0963">Cytoplasm</keyword>
<keyword evidence="5 10" id="KW-0547">Nucleotide-binding</keyword>
<comment type="subunit">
    <text evidence="10">Homodimer.</text>
</comment>
<feature type="binding site" evidence="10">
    <location>
        <position position="363"/>
    </location>
    <ligand>
        <name>L-aspartate</name>
        <dbReference type="ChEBI" id="CHEBI:29991"/>
    </ligand>
</feature>
<feature type="binding site" evidence="10">
    <location>
        <begin position="220"/>
        <end position="222"/>
    </location>
    <ligand>
        <name>ATP</name>
        <dbReference type="ChEBI" id="CHEBI:30616"/>
    </ligand>
</feature>
<comment type="catalytic activity">
    <reaction evidence="10">
        <text>tRNA(Asx) + L-aspartate + ATP = L-aspartyl-tRNA(Asx) + AMP + diphosphate</text>
        <dbReference type="Rhea" id="RHEA:18349"/>
        <dbReference type="Rhea" id="RHEA-COMP:9710"/>
        <dbReference type="Rhea" id="RHEA-COMP:9711"/>
        <dbReference type="ChEBI" id="CHEBI:29991"/>
        <dbReference type="ChEBI" id="CHEBI:30616"/>
        <dbReference type="ChEBI" id="CHEBI:33019"/>
        <dbReference type="ChEBI" id="CHEBI:78442"/>
        <dbReference type="ChEBI" id="CHEBI:78516"/>
        <dbReference type="ChEBI" id="CHEBI:456215"/>
        <dbReference type="EC" id="6.1.1.23"/>
    </reaction>
</comment>
<dbReference type="HAMAP" id="MF_02075">
    <property type="entry name" value="Asp_tRNA_synth_type2"/>
    <property type="match status" value="1"/>
</dbReference>